<evidence type="ECO:0000256" key="1">
    <source>
        <dbReference type="SAM" id="MobiDB-lite"/>
    </source>
</evidence>
<feature type="region of interest" description="Disordered" evidence="1">
    <location>
        <begin position="1"/>
        <end position="32"/>
    </location>
</feature>
<organism evidence="2 3">
    <name type="scientific">Ustilago trichophora</name>
    <dbReference type="NCBI Taxonomy" id="86804"/>
    <lineage>
        <taxon>Eukaryota</taxon>
        <taxon>Fungi</taxon>
        <taxon>Dikarya</taxon>
        <taxon>Basidiomycota</taxon>
        <taxon>Ustilaginomycotina</taxon>
        <taxon>Ustilaginomycetes</taxon>
        <taxon>Ustilaginales</taxon>
        <taxon>Ustilaginaceae</taxon>
        <taxon>Ustilago</taxon>
    </lineage>
</organism>
<proteinExistence type="predicted"/>
<sequence>MTLCFPTPSHPFPPASKSETSPVSDRSQEEQHNVNRTFNLDFALLADLTSSSASADQDTNHILTLPIRNSTFPHTSVHLQSDLGEIAICSLYIYLSTTARSLLPTIPIRHFSDQDEAIEPNFKPPSSLLAAQTTPPHSTPMGSLASDFALAMYTPQHHHLPHSPSYKREPLSTPISTTQPLRTSSLATTMSKRIALKLQSPTLSLPRSPPGLLPVPALRDACASALTL</sequence>
<accession>A0A5C3EA73</accession>
<name>A0A5C3EA73_9BASI</name>
<feature type="region of interest" description="Disordered" evidence="1">
    <location>
        <begin position="159"/>
        <end position="182"/>
    </location>
</feature>
<protein>
    <submittedName>
        <fullName evidence="2">Uncharacterized protein</fullName>
    </submittedName>
</protein>
<dbReference type="EMBL" id="OOIN01000013">
    <property type="protein sequence ID" value="SPO26079.1"/>
    <property type="molecule type" value="Genomic_DNA"/>
</dbReference>
<gene>
    <name evidence="2" type="ORF">UTRI_02353</name>
</gene>
<evidence type="ECO:0000313" key="2">
    <source>
        <dbReference type="EMBL" id="SPO26079.1"/>
    </source>
</evidence>
<reference evidence="2 3" key="1">
    <citation type="submission" date="2018-03" db="EMBL/GenBank/DDBJ databases">
        <authorList>
            <person name="Guldener U."/>
        </authorList>
    </citation>
    <scope>NUCLEOTIDE SEQUENCE [LARGE SCALE GENOMIC DNA]</scope>
    <source>
        <strain evidence="2 3">NBRC100155</strain>
    </source>
</reference>
<keyword evidence="3" id="KW-1185">Reference proteome</keyword>
<feature type="compositionally biased region" description="Polar residues" evidence="1">
    <location>
        <begin position="173"/>
        <end position="182"/>
    </location>
</feature>
<dbReference type="AlphaFoldDB" id="A0A5C3EA73"/>
<dbReference type="Proteomes" id="UP000324022">
    <property type="component" value="Unassembled WGS sequence"/>
</dbReference>
<evidence type="ECO:0000313" key="3">
    <source>
        <dbReference type="Proteomes" id="UP000324022"/>
    </source>
</evidence>